<organism evidence="7 8">
    <name type="scientific">Polarella glacialis</name>
    <name type="common">Dinoflagellate</name>
    <dbReference type="NCBI Taxonomy" id="89957"/>
    <lineage>
        <taxon>Eukaryota</taxon>
        <taxon>Sar</taxon>
        <taxon>Alveolata</taxon>
        <taxon>Dinophyceae</taxon>
        <taxon>Suessiales</taxon>
        <taxon>Suessiaceae</taxon>
        <taxon>Polarella</taxon>
    </lineage>
</organism>
<evidence type="ECO:0000259" key="6">
    <source>
        <dbReference type="PROSITE" id="PS50103"/>
    </source>
</evidence>
<dbReference type="PANTHER" id="PTHR14493">
    <property type="entry name" value="UNKEMPT FAMILY MEMBER"/>
    <property type="match status" value="1"/>
</dbReference>
<feature type="zinc finger region" description="C3H1-type" evidence="5">
    <location>
        <begin position="40"/>
        <end position="75"/>
    </location>
</feature>
<keyword evidence="2 5" id="KW-0863">Zinc-finger</keyword>
<gene>
    <name evidence="7" type="ORF">PGLA2088_LOCUS32328</name>
</gene>
<feature type="non-terminal residue" evidence="7">
    <location>
        <position position="181"/>
    </location>
</feature>
<keyword evidence="3 5" id="KW-0862">Zinc</keyword>
<dbReference type="Gene3D" id="3.30.1370.210">
    <property type="match status" value="1"/>
</dbReference>
<dbReference type="GO" id="GO:0003677">
    <property type="term" value="F:DNA binding"/>
    <property type="evidence" value="ECO:0007669"/>
    <property type="project" value="UniProtKB-KW"/>
</dbReference>
<dbReference type="PROSITE" id="PS50103">
    <property type="entry name" value="ZF_C3H1"/>
    <property type="match status" value="1"/>
</dbReference>
<feature type="non-terminal residue" evidence="7">
    <location>
        <position position="1"/>
    </location>
</feature>
<evidence type="ECO:0000256" key="5">
    <source>
        <dbReference type="PROSITE-ProRule" id="PRU00723"/>
    </source>
</evidence>
<evidence type="ECO:0000256" key="4">
    <source>
        <dbReference type="ARBA" id="ARBA00023125"/>
    </source>
</evidence>
<dbReference type="InterPro" id="IPR000571">
    <property type="entry name" value="Znf_CCCH"/>
</dbReference>
<name>A0A813KK17_POLGL</name>
<evidence type="ECO:0000313" key="7">
    <source>
        <dbReference type="EMBL" id="CAE8702151.1"/>
    </source>
</evidence>
<dbReference type="Proteomes" id="UP000626109">
    <property type="component" value="Unassembled WGS sequence"/>
</dbReference>
<keyword evidence="4" id="KW-0238">DNA-binding</keyword>
<sequence length="181" mass="21245">VEFFTERFKTLWCPIGAQHDWQSCMYAHTYQDVRRPPGIGYGHQLCPYWNKKETNLAYAQRCPLGPRCPYAHGAKEQLYHPNYFRTLVCRDLQRRRCPRSHLCAFFHRIGDCRKVHHDDVNYSQPLSKENLPNDWLAHFMNPPRFQEAMESGSMEAYANPFAAAAAMQSAMQRAPKSYDRE</sequence>
<feature type="domain" description="C3H1-type" evidence="6">
    <location>
        <begin position="40"/>
        <end position="75"/>
    </location>
</feature>
<evidence type="ECO:0000313" key="8">
    <source>
        <dbReference type="Proteomes" id="UP000626109"/>
    </source>
</evidence>
<dbReference type="InterPro" id="IPR045234">
    <property type="entry name" value="Unkempt-like"/>
</dbReference>
<evidence type="ECO:0000256" key="1">
    <source>
        <dbReference type="ARBA" id="ARBA00022723"/>
    </source>
</evidence>
<dbReference type="SMART" id="SM00356">
    <property type="entry name" value="ZnF_C3H1"/>
    <property type="match status" value="1"/>
</dbReference>
<dbReference type="PANTHER" id="PTHR14493:SF50">
    <property type="entry name" value="RING FINGER PROTEIN UNKEMPT"/>
    <property type="match status" value="1"/>
</dbReference>
<accession>A0A813KK17</accession>
<dbReference type="EMBL" id="CAJNNW010030024">
    <property type="protein sequence ID" value="CAE8702151.1"/>
    <property type="molecule type" value="Genomic_DNA"/>
</dbReference>
<evidence type="ECO:0000256" key="2">
    <source>
        <dbReference type="ARBA" id="ARBA00022771"/>
    </source>
</evidence>
<reference evidence="7" key="1">
    <citation type="submission" date="2021-02" db="EMBL/GenBank/DDBJ databases">
        <authorList>
            <person name="Dougan E. K."/>
            <person name="Rhodes N."/>
            <person name="Thang M."/>
            <person name="Chan C."/>
        </authorList>
    </citation>
    <scope>NUCLEOTIDE SEQUENCE</scope>
</reference>
<proteinExistence type="predicted"/>
<dbReference type="GO" id="GO:0008270">
    <property type="term" value="F:zinc ion binding"/>
    <property type="evidence" value="ECO:0007669"/>
    <property type="project" value="UniProtKB-KW"/>
</dbReference>
<keyword evidence="1 5" id="KW-0479">Metal-binding</keyword>
<dbReference type="Pfam" id="PF25512">
    <property type="entry name" value="zf-CCCH_AtC3H23"/>
    <property type="match status" value="1"/>
</dbReference>
<dbReference type="InterPro" id="IPR057444">
    <property type="entry name" value="Znf-CCCH_AtC3H23-like"/>
</dbReference>
<protein>
    <recommendedName>
        <fullName evidence="6">C3H1-type domain-containing protein</fullName>
    </recommendedName>
</protein>
<evidence type="ECO:0000256" key="3">
    <source>
        <dbReference type="ARBA" id="ARBA00022833"/>
    </source>
</evidence>
<comment type="caution">
    <text evidence="7">The sequence shown here is derived from an EMBL/GenBank/DDBJ whole genome shotgun (WGS) entry which is preliminary data.</text>
</comment>
<dbReference type="AlphaFoldDB" id="A0A813KK17"/>